<dbReference type="KEGG" id="psel:GM415_08965"/>
<name>A0A6I6JIW1_9BACT</name>
<protein>
    <submittedName>
        <fullName evidence="1">Uncharacterized protein</fullName>
    </submittedName>
</protein>
<keyword evidence="2" id="KW-1185">Reference proteome</keyword>
<dbReference type="Proteomes" id="UP000428328">
    <property type="component" value="Chromosome"/>
</dbReference>
<reference evidence="1 2" key="1">
    <citation type="submission" date="2019-11" db="EMBL/GenBank/DDBJ databases">
        <authorList>
            <person name="Zheng R.K."/>
            <person name="Sun C.M."/>
        </authorList>
    </citation>
    <scope>NUCLEOTIDE SEQUENCE [LARGE SCALE GENOMIC DNA]</scope>
    <source>
        <strain evidence="1 2">SRB007</strain>
    </source>
</reference>
<organism evidence="1 2">
    <name type="scientific">Pseudodesulfovibrio cashew</name>
    <dbReference type="NCBI Taxonomy" id="2678688"/>
    <lineage>
        <taxon>Bacteria</taxon>
        <taxon>Pseudomonadati</taxon>
        <taxon>Thermodesulfobacteriota</taxon>
        <taxon>Desulfovibrionia</taxon>
        <taxon>Desulfovibrionales</taxon>
        <taxon>Desulfovibrionaceae</taxon>
    </lineage>
</organism>
<gene>
    <name evidence="1" type="ORF">GM415_08965</name>
</gene>
<evidence type="ECO:0000313" key="1">
    <source>
        <dbReference type="EMBL" id="QGY40252.1"/>
    </source>
</evidence>
<dbReference type="AlphaFoldDB" id="A0A6I6JIW1"/>
<sequence length="263" mass="30226">MGYDISIHVVFDDNSYIEDFVSKNLNGKNLFWDFREQIEKERDMLIKLNRIIGRSNAKVEGVELIPKEMPRGLCWVSKNDQGKISGLNLKIIGESSWEGFNKFIRKSSLNGAVVYFGDEHMNVVLYHGGLPVAETGGNLYEPDGFRDRGKSNVLVDMAILNCCYTNIVSNKEIEYVIYNMNKTRCIGSRVWFEESWHNTIISAIYDSPDYDFLFDYVVMDHDAFEQKYGDDTHCECIQGKLLDALFSTYYTPIIEKVVVGEIL</sequence>
<dbReference type="RefSeq" id="WP_158947473.1">
    <property type="nucleotide sequence ID" value="NZ_CP046400.1"/>
</dbReference>
<dbReference type="EMBL" id="CP046400">
    <property type="protein sequence ID" value="QGY40252.1"/>
    <property type="molecule type" value="Genomic_DNA"/>
</dbReference>
<proteinExistence type="predicted"/>
<evidence type="ECO:0000313" key="2">
    <source>
        <dbReference type="Proteomes" id="UP000428328"/>
    </source>
</evidence>
<accession>A0A6I6JIW1</accession>